<feature type="compositionally biased region" description="Low complexity" evidence="1">
    <location>
        <begin position="114"/>
        <end position="125"/>
    </location>
</feature>
<evidence type="ECO:0000313" key="4">
    <source>
        <dbReference type="Proteomes" id="UP000823891"/>
    </source>
</evidence>
<proteinExistence type="predicted"/>
<feature type="region of interest" description="Disordered" evidence="1">
    <location>
        <begin position="53"/>
        <end position="125"/>
    </location>
</feature>
<dbReference type="Proteomes" id="UP000823891">
    <property type="component" value="Unassembled WGS sequence"/>
</dbReference>
<evidence type="ECO:0000256" key="2">
    <source>
        <dbReference type="SAM" id="SignalP"/>
    </source>
</evidence>
<keyword evidence="2" id="KW-0732">Signal</keyword>
<gene>
    <name evidence="3" type="ORF">H9761_16135</name>
</gene>
<sequence length="168" mass="16985">MKRLNRIPALLILMMLVCTAACGRKEQNADDMANNMTETSQVADETNTDAVFPENETGETDGINGSNLGTTGEPATETMDETAGGNSTANESSGIIDETGNVIGDEDNAAGRTDNAAGNAASDAGNAVENAADDAGNAVKDVIDGAGDVVRDAADGVAEGVKDMTGTK</sequence>
<reference evidence="3" key="2">
    <citation type="submission" date="2021-04" db="EMBL/GenBank/DDBJ databases">
        <authorList>
            <person name="Gilroy R."/>
        </authorList>
    </citation>
    <scope>NUCLEOTIDE SEQUENCE</scope>
    <source>
        <strain evidence="3">USAMLcec2-132</strain>
    </source>
</reference>
<organism evidence="3 4">
    <name type="scientific">Candidatus Eisenbergiella merdavium</name>
    <dbReference type="NCBI Taxonomy" id="2838551"/>
    <lineage>
        <taxon>Bacteria</taxon>
        <taxon>Bacillati</taxon>
        <taxon>Bacillota</taxon>
        <taxon>Clostridia</taxon>
        <taxon>Lachnospirales</taxon>
        <taxon>Lachnospiraceae</taxon>
        <taxon>Eisenbergiella</taxon>
    </lineage>
</organism>
<name>A0A9D2NJ50_9FIRM</name>
<protein>
    <recommendedName>
        <fullName evidence="5">Lipoprotein</fullName>
    </recommendedName>
</protein>
<dbReference type="EMBL" id="DWWS01000057">
    <property type="protein sequence ID" value="HJC25206.1"/>
    <property type="molecule type" value="Genomic_DNA"/>
</dbReference>
<reference evidence="3" key="1">
    <citation type="journal article" date="2021" name="PeerJ">
        <title>Extensive microbial diversity within the chicken gut microbiome revealed by metagenomics and culture.</title>
        <authorList>
            <person name="Gilroy R."/>
            <person name="Ravi A."/>
            <person name="Getino M."/>
            <person name="Pursley I."/>
            <person name="Horton D.L."/>
            <person name="Alikhan N.F."/>
            <person name="Baker D."/>
            <person name="Gharbi K."/>
            <person name="Hall N."/>
            <person name="Watson M."/>
            <person name="Adriaenssens E.M."/>
            <person name="Foster-Nyarko E."/>
            <person name="Jarju S."/>
            <person name="Secka A."/>
            <person name="Antonio M."/>
            <person name="Oren A."/>
            <person name="Chaudhuri R.R."/>
            <person name="La Ragione R."/>
            <person name="Hildebrand F."/>
            <person name="Pallen M.J."/>
        </authorList>
    </citation>
    <scope>NUCLEOTIDE SEQUENCE</scope>
    <source>
        <strain evidence="3">USAMLcec2-132</strain>
    </source>
</reference>
<accession>A0A9D2NJ50</accession>
<feature type="compositionally biased region" description="Polar residues" evidence="1">
    <location>
        <begin position="84"/>
        <end position="93"/>
    </location>
</feature>
<evidence type="ECO:0008006" key="5">
    <source>
        <dbReference type="Google" id="ProtNLM"/>
    </source>
</evidence>
<feature type="signal peptide" evidence="2">
    <location>
        <begin position="1"/>
        <end position="20"/>
    </location>
</feature>
<comment type="caution">
    <text evidence="3">The sequence shown here is derived from an EMBL/GenBank/DDBJ whole genome shotgun (WGS) entry which is preliminary data.</text>
</comment>
<evidence type="ECO:0000256" key="1">
    <source>
        <dbReference type="SAM" id="MobiDB-lite"/>
    </source>
</evidence>
<evidence type="ECO:0000313" key="3">
    <source>
        <dbReference type="EMBL" id="HJC25206.1"/>
    </source>
</evidence>
<feature type="chain" id="PRO_5038360218" description="Lipoprotein" evidence="2">
    <location>
        <begin position="21"/>
        <end position="168"/>
    </location>
</feature>
<dbReference type="AlphaFoldDB" id="A0A9D2NJ50"/>